<keyword evidence="9" id="KW-1185">Reference proteome</keyword>
<keyword evidence="2" id="KW-1003">Cell membrane</keyword>
<feature type="transmembrane region" description="Helical" evidence="6">
    <location>
        <begin position="392"/>
        <end position="413"/>
    </location>
</feature>
<feature type="transmembrane region" description="Helical" evidence="6">
    <location>
        <begin position="340"/>
        <end position="359"/>
    </location>
</feature>
<keyword evidence="5 6" id="KW-0472">Membrane</keyword>
<dbReference type="InterPro" id="IPR003838">
    <property type="entry name" value="ABC3_permease_C"/>
</dbReference>
<dbReference type="Proteomes" id="UP000317998">
    <property type="component" value="Unassembled WGS sequence"/>
</dbReference>
<dbReference type="Pfam" id="PF02687">
    <property type="entry name" value="FtsX"/>
    <property type="match status" value="1"/>
</dbReference>
<feature type="transmembrane region" description="Helical" evidence="6">
    <location>
        <begin position="77"/>
        <end position="98"/>
    </location>
</feature>
<gene>
    <name evidence="8" type="ORF">FB562_1425</name>
</gene>
<organism evidence="8 9">
    <name type="scientific">Homoserinimonas aerilata</name>
    <dbReference type="NCBI Taxonomy" id="1162970"/>
    <lineage>
        <taxon>Bacteria</taxon>
        <taxon>Bacillati</taxon>
        <taxon>Actinomycetota</taxon>
        <taxon>Actinomycetes</taxon>
        <taxon>Micrococcales</taxon>
        <taxon>Microbacteriaceae</taxon>
        <taxon>Homoserinimonas</taxon>
    </lineage>
</organism>
<dbReference type="AlphaFoldDB" id="A0A542YJV2"/>
<feature type="transmembrane region" description="Helical" evidence="6">
    <location>
        <begin position="172"/>
        <end position="193"/>
    </location>
</feature>
<evidence type="ECO:0000256" key="3">
    <source>
        <dbReference type="ARBA" id="ARBA00022692"/>
    </source>
</evidence>
<protein>
    <submittedName>
        <fullName evidence="8">FtsX-like permease family protein</fullName>
    </submittedName>
</protein>
<feature type="transmembrane region" description="Helical" evidence="6">
    <location>
        <begin position="300"/>
        <end position="320"/>
    </location>
</feature>
<dbReference type="GO" id="GO:0005886">
    <property type="term" value="C:plasma membrane"/>
    <property type="evidence" value="ECO:0007669"/>
    <property type="project" value="UniProtKB-SubCell"/>
</dbReference>
<evidence type="ECO:0000256" key="6">
    <source>
        <dbReference type="SAM" id="Phobius"/>
    </source>
</evidence>
<feature type="transmembrane region" description="Helical" evidence="6">
    <location>
        <begin position="425"/>
        <end position="447"/>
    </location>
</feature>
<sequence>MSALTVNSPAPLPRVRRPAPIARITWMLARPSADSAATLALPVVAFAVTTALLLIVAGGGVMFWSWPPADFTGTYRLLSALALALLVVPLLGLSGAAARLSARRRDDRLATLRLLGATAAHVVRITVLESVLVAAVGAVVGVALYLLASPLVGLIHFGGEAIGAGSLMLPPWVVALVVVAVVSLAAVSAAIGLRKVVISPLGVRMKQTAPRLSWLRGLIGGVVITVAVVVLTSLGVLPSYAAVVLAIGIAFAIGVGVLGLIGPWVIWLVAKVQVSRARTATRLIAARTILEAPLAAWRQVSGLAMTSFVAVVAGTGIAFLDTLGDSGGPDEVVFFGDVRTGVLITLVASFLMVACSVGVNQAAAILDRRDLYVNLDRVGTPRSVLEGARARAIMVPLCWVSLGSAGLGALLVFPLAGWTLITAPLSLVVIAAAFALGIGLVACAVMVTRSVTTRVLRHPERA</sequence>
<evidence type="ECO:0000313" key="8">
    <source>
        <dbReference type="EMBL" id="TQL48331.1"/>
    </source>
</evidence>
<reference evidence="8 9" key="1">
    <citation type="submission" date="2019-06" db="EMBL/GenBank/DDBJ databases">
        <title>Sequencing the genomes of 1000 actinobacteria strains.</title>
        <authorList>
            <person name="Klenk H.-P."/>
        </authorList>
    </citation>
    <scope>NUCLEOTIDE SEQUENCE [LARGE SCALE GENOMIC DNA]</scope>
    <source>
        <strain evidence="8 9">DSM 26477</strain>
    </source>
</reference>
<keyword evidence="3 6" id="KW-0812">Transmembrane</keyword>
<feature type="domain" description="ABC3 transporter permease C-terminal" evidence="7">
    <location>
        <begin position="99"/>
        <end position="196"/>
    </location>
</feature>
<dbReference type="OrthoDB" id="5118998at2"/>
<evidence type="ECO:0000256" key="5">
    <source>
        <dbReference type="ARBA" id="ARBA00023136"/>
    </source>
</evidence>
<accession>A0A542YJV2</accession>
<comment type="subcellular location">
    <subcellularLocation>
        <location evidence="1">Cell membrane</location>
        <topology evidence="1">Multi-pass membrane protein</topology>
    </subcellularLocation>
</comment>
<evidence type="ECO:0000256" key="2">
    <source>
        <dbReference type="ARBA" id="ARBA00022475"/>
    </source>
</evidence>
<proteinExistence type="predicted"/>
<comment type="caution">
    <text evidence="8">The sequence shown here is derived from an EMBL/GenBank/DDBJ whole genome shotgun (WGS) entry which is preliminary data.</text>
</comment>
<evidence type="ECO:0000256" key="1">
    <source>
        <dbReference type="ARBA" id="ARBA00004651"/>
    </source>
</evidence>
<evidence type="ECO:0000259" key="7">
    <source>
        <dbReference type="Pfam" id="PF02687"/>
    </source>
</evidence>
<dbReference type="EMBL" id="VFOM01000001">
    <property type="protein sequence ID" value="TQL48331.1"/>
    <property type="molecule type" value="Genomic_DNA"/>
</dbReference>
<evidence type="ECO:0000256" key="4">
    <source>
        <dbReference type="ARBA" id="ARBA00022989"/>
    </source>
</evidence>
<keyword evidence="4 6" id="KW-1133">Transmembrane helix</keyword>
<feature type="transmembrane region" description="Helical" evidence="6">
    <location>
        <begin position="214"/>
        <end position="234"/>
    </location>
</feature>
<feature type="transmembrane region" description="Helical" evidence="6">
    <location>
        <begin position="39"/>
        <end position="65"/>
    </location>
</feature>
<evidence type="ECO:0000313" key="9">
    <source>
        <dbReference type="Proteomes" id="UP000317998"/>
    </source>
</evidence>
<name>A0A542YJV2_9MICO</name>
<feature type="transmembrane region" description="Helical" evidence="6">
    <location>
        <begin position="240"/>
        <end position="269"/>
    </location>
</feature>
<feature type="transmembrane region" description="Helical" evidence="6">
    <location>
        <begin position="131"/>
        <end position="152"/>
    </location>
</feature>